<dbReference type="Proteomes" id="UP000070376">
    <property type="component" value="Unassembled WGS sequence"/>
</dbReference>
<protein>
    <submittedName>
        <fullName evidence="1">Uncharacterized protein</fullName>
    </submittedName>
</protein>
<reference evidence="2" key="1">
    <citation type="submission" date="2016-01" db="EMBL/GenBank/DDBJ databases">
        <authorList>
            <person name="Mitreva M."/>
            <person name="Pepin K.H."/>
            <person name="Mihindukulasuriya K.A."/>
            <person name="Fulton R."/>
            <person name="Fronick C."/>
            <person name="O'Laughlin M."/>
            <person name="Miner T."/>
            <person name="Herter B."/>
            <person name="Rosa B.A."/>
            <person name="Cordes M."/>
            <person name="Tomlinson C."/>
            <person name="Wollam A."/>
            <person name="Palsikar V.B."/>
            <person name="Mardis E.R."/>
            <person name="Wilson R.K."/>
        </authorList>
    </citation>
    <scope>NUCLEOTIDE SEQUENCE [LARGE SCALE GENOMIC DNA]</scope>
    <source>
        <strain evidence="2">GED7749B</strain>
    </source>
</reference>
<comment type="caution">
    <text evidence="1">The sequence shown here is derived from an EMBL/GenBank/DDBJ whole genome shotgun (WGS) entry which is preliminary data.</text>
</comment>
<sequence>MPATASQGRLWRLFSMFPNNLAGLDREVHDKSLYKMNLSFYI</sequence>
<evidence type="ECO:0000313" key="1">
    <source>
        <dbReference type="EMBL" id="KWZ81654.1"/>
    </source>
</evidence>
<proteinExistence type="predicted"/>
<dbReference type="AlphaFoldDB" id="A0A133KQ04"/>
<dbReference type="PATRIC" id="fig|1398.22.peg.1916"/>
<evidence type="ECO:0000313" key="2">
    <source>
        <dbReference type="Proteomes" id="UP000070376"/>
    </source>
</evidence>
<organism evidence="1 2">
    <name type="scientific">Heyndrickxia coagulans</name>
    <name type="common">Weizmannia coagulans</name>
    <dbReference type="NCBI Taxonomy" id="1398"/>
    <lineage>
        <taxon>Bacteria</taxon>
        <taxon>Bacillati</taxon>
        <taxon>Bacillota</taxon>
        <taxon>Bacilli</taxon>
        <taxon>Bacillales</taxon>
        <taxon>Bacillaceae</taxon>
        <taxon>Heyndrickxia</taxon>
    </lineage>
</organism>
<accession>A0A133KQ04</accession>
<dbReference type="EMBL" id="LRPN01000069">
    <property type="protein sequence ID" value="KWZ81654.1"/>
    <property type="molecule type" value="Genomic_DNA"/>
</dbReference>
<name>A0A133KQ04_HEYCO</name>
<gene>
    <name evidence="1" type="ORF">HMPREF3213_01914</name>
</gene>